<dbReference type="OrthoDB" id="198914at2157"/>
<accession>A0A346PD61</accession>
<dbReference type="GeneID" id="37643072"/>
<dbReference type="Proteomes" id="UP000258707">
    <property type="component" value="Chromosome"/>
</dbReference>
<dbReference type="EMBL" id="CP024047">
    <property type="protein sequence ID" value="AXR77456.1"/>
    <property type="molecule type" value="Genomic_DNA"/>
</dbReference>
<sequence length="81" mass="9269">MAHDRIHARKPTHDLERWSVGVIEGLEQRDGHGVFEVRTPEGERIELVVTLAIRDLVIRRLDLEDGDSPIGSQVWYRTRGG</sequence>
<name>A0A346PD61_9EURY</name>
<evidence type="ECO:0000313" key="1">
    <source>
        <dbReference type="EMBL" id="AXR77456.1"/>
    </source>
</evidence>
<reference evidence="2" key="1">
    <citation type="submission" date="2017-10" db="EMBL/GenBank/DDBJ databases">
        <title>Phenotypic and genomic properties of facultatively anaerobic sulfur-reducing natronoarchaea from hypersaline soda lakes.</title>
        <authorList>
            <person name="Sorokin D.Y."/>
            <person name="Kublanov I.V."/>
            <person name="Roman P."/>
            <person name="Sinninghe Damste J.S."/>
            <person name="Golyshin P.N."/>
            <person name="Rojo D."/>
            <person name="Ciordia S."/>
            <person name="Mena Md.C."/>
            <person name="Ferrer M."/>
            <person name="Messina E."/>
            <person name="Smedile F."/>
            <person name="La Spada G."/>
            <person name="La Cono V."/>
            <person name="Yakimov M.M."/>
        </authorList>
    </citation>
    <scope>NUCLEOTIDE SEQUENCE [LARGE SCALE GENOMIC DNA]</scope>
    <source>
        <strain evidence="2">AArc1</strain>
    </source>
</reference>
<dbReference type="InterPro" id="IPR057183">
    <property type="entry name" value="DUF7861"/>
</dbReference>
<dbReference type="KEGG" id="nan:AArc1_1115"/>
<evidence type="ECO:0000313" key="2">
    <source>
        <dbReference type="Proteomes" id="UP000258707"/>
    </source>
</evidence>
<gene>
    <name evidence="1" type="ORF">AArc1_1115</name>
</gene>
<proteinExistence type="predicted"/>
<dbReference type="Pfam" id="PF25260">
    <property type="entry name" value="DUF7861"/>
    <property type="match status" value="1"/>
</dbReference>
<organism evidence="1 2">
    <name type="scientific">Natrarchaeobaculum sulfurireducens</name>
    <dbReference type="NCBI Taxonomy" id="2044521"/>
    <lineage>
        <taxon>Archaea</taxon>
        <taxon>Methanobacteriati</taxon>
        <taxon>Methanobacteriota</taxon>
        <taxon>Stenosarchaea group</taxon>
        <taxon>Halobacteria</taxon>
        <taxon>Halobacteriales</taxon>
        <taxon>Natrialbaceae</taxon>
        <taxon>Natrarchaeobaculum</taxon>
    </lineage>
</organism>
<dbReference type="RefSeq" id="WP_117365802.1">
    <property type="nucleotide sequence ID" value="NZ_CP024047.1"/>
</dbReference>
<dbReference type="AlphaFoldDB" id="A0A346PD61"/>
<protein>
    <submittedName>
        <fullName evidence="1">Uncharacterized protein</fullName>
    </submittedName>
</protein>